<dbReference type="EMBL" id="CM007383">
    <property type="protein sequence ID" value="ONK75346.1"/>
    <property type="molecule type" value="Genomic_DNA"/>
</dbReference>
<keyword evidence="2" id="KW-1185">Reference proteome</keyword>
<sequence length="285" mass="31933">MLSFQPVACASPMAGFGKYGELWRKPEAVLVCPWVGNPGLVSGGSSQFAPSPSSRQIEPVAGVRPDCGLSPEWTVEEQNALKQGLIKYASQRGMMKYIKIASMLRCKTVRDVALRCRWIAENGKRRKLGEQYVGKSIYSSKEKMVDSCSSGNRYMVNPSTAASYSPMMHQVNQNDLFSCEVPAVDDTTQQLMDENNRMLHQISTNLATYKVQENIELFCHTRNNTTTILNNMSNMPWIMSRMPPLPVSVNEELLGTILSCQNQAFFFSDPGIHLERWAQHNSLLP</sequence>
<reference evidence="2" key="1">
    <citation type="journal article" date="2017" name="Nat. Commun.">
        <title>The asparagus genome sheds light on the origin and evolution of a young Y chromosome.</title>
        <authorList>
            <person name="Harkess A."/>
            <person name="Zhou J."/>
            <person name="Xu C."/>
            <person name="Bowers J.E."/>
            <person name="Van der Hulst R."/>
            <person name="Ayyampalayam S."/>
            <person name="Mercati F."/>
            <person name="Riccardi P."/>
            <person name="McKain M.R."/>
            <person name="Kakrana A."/>
            <person name="Tang H."/>
            <person name="Ray J."/>
            <person name="Groenendijk J."/>
            <person name="Arikit S."/>
            <person name="Mathioni S.M."/>
            <person name="Nakano M."/>
            <person name="Shan H."/>
            <person name="Telgmann-Rauber A."/>
            <person name="Kanno A."/>
            <person name="Yue Z."/>
            <person name="Chen H."/>
            <person name="Li W."/>
            <person name="Chen Y."/>
            <person name="Xu X."/>
            <person name="Zhang Y."/>
            <person name="Luo S."/>
            <person name="Chen H."/>
            <person name="Gao J."/>
            <person name="Mao Z."/>
            <person name="Pires J.C."/>
            <person name="Luo M."/>
            <person name="Kudrna D."/>
            <person name="Wing R.A."/>
            <person name="Meyers B.C."/>
            <person name="Yi K."/>
            <person name="Kong H."/>
            <person name="Lavrijsen P."/>
            <person name="Sunseri F."/>
            <person name="Falavigna A."/>
            <person name="Ye Y."/>
            <person name="Leebens-Mack J.H."/>
            <person name="Chen G."/>
        </authorList>
    </citation>
    <scope>NUCLEOTIDE SEQUENCE [LARGE SCALE GENOMIC DNA]</scope>
    <source>
        <strain evidence="2">cv. DH0086</strain>
    </source>
</reference>
<dbReference type="PANTHER" id="PTHR14000:SF6">
    <property type="entry name" value="OS02G0631200 PROTEIN"/>
    <property type="match status" value="1"/>
</dbReference>
<dbReference type="AlphaFoldDB" id="A0A5P1FAD7"/>
<accession>A0A5P1FAD7</accession>
<evidence type="ECO:0008006" key="3">
    <source>
        <dbReference type="Google" id="ProtNLM"/>
    </source>
</evidence>
<dbReference type="Gramene" id="ONK75346">
    <property type="protein sequence ID" value="ONK75346"/>
    <property type="gene ID" value="A4U43_C03F15880"/>
</dbReference>
<proteinExistence type="predicted"/>
<organism evidence="1 2">
    <name type="scientific">Asparagus officinalis</name>
    <name type="common">Garden asparagus</name>
    <dbReference type="NCBI Taxonomy" id="4686"/>
    <lineage>
        <taxon>Eukaryota</taxon>
        <taxon>Viridiplantae</taxon>
        <taxon>Streptophyta</taxon>
        <taxon>Embryophyta</taxon>
        <taxon>Tracheophyta</taxon>
        <taxon>Spermatophyta</taxon>
        <taxon>Magnoliopsida</taxon>
        <taxon>Liliopsida</taxon>
        <taxon>Asparagales</taxon>
        <taxon>Asparagaceae</taxon>
        <taxon>Asparagoideae</taxon>
        <taxon>Asparagus</taxon>
    </lineage>
</organism>
<dbReference type="Pfam" id="PF12579">
    <property type="entry name" value="DUF3755"/>
    <property type="match status" value="1"/>
</dbReference>
<gene>
    <name evidence="1" type="ORF">A4U43_C03F15880</name>
</gene>
<name>A0A5P1FAD7_ASPOF</name>
<dbReference type="OrthoDB" id="19768at2759"/>
<dbReference type="InterPro" id="IPR022228">
    <property type="entry name" value="DUF3755"/>
</dbReference>
<dbReference type="InterPro" id="IPR001005">
    <property type="entry name" value="SANT/Myb"/>
</dbReference>
<evidence type="ECO:0000313" key="2">
    <source>
        <dbReference type="Proteomes" id="UP000243459"/>
    </source>
</evidence>
<dbReference type="Proteomes" id="UP000243459">
    <property type="component" value="Chromosome 3"/>
</dbReference>
<dbReference type="CDD" id="cd00167">
    <property type="entry name" value="SANT"/>
    <property type="match status" value="1"/>
</dbReference>
<protein>
    <recommendedName>
        <fullName evidence="3">Myb-like domain-containing protein</fullName>
    </recommendedName>
</protein>
<dbReference type="PANTHER" id="PTHR14000">
    <property type="entry name" value="FINGER CCCH DOMAIN PROTEIN, PUTATIVE (DUF3755)-RELATED"/>
    <property type="match status" value="1"/>
</dbReference>
<evidence type="ECO:0000313" key="1">
    <source>
        <dbReference type="EMBL" id="ONK75346.1"/>
    </source>
</evidence>
<dbReference type="OMA" id="PRDSKEC"/>